<keyword evidence="4" id="KW-1185">Reference proteome</keyword>
<keyword evidence="2" id="KW-0677">Repeat</keyword>
<dbReference type="GeneID" id="119730259"/>
<dbReference type="PANTHER" id="PTHR45712">
    <property type="entry name" value="AGAP008170-PA"/>
    <property type="match status" value="1"/>
</dbReference>
<dbReference type="Gene3D" id="3.80.10.10">
    <property type="entry name" value="Ribonuclease Inhibitor"/>
    <property type="match status" value="2"/>
</dbReference>
<proteinExistence type="predicted"/>
<dbReference type="SMART" id="SM00368">
    <property type="entry name" value="LRR_RI"/>
    <property type="match status" value="9"/>
</dbReference>
<dbReference type="RefSeq" id="XP_038059032.1">
    <property type="nucleotide sequence ID" value="XM_038203104.1"/>
</dbReference>
<name>A0A914A5A2_PATMI</name>
<dbReference type="OrthoDB" id="120976at2759"/>
<dbReference type="InterPro" id="IPR001611">
    <property type="entry name" value="Leu-rich_rpt"/>
</dbReference>
<dbReference type="Proteomes" id="UP000887568">
    <property type="component" value="Unplaced"/>
</dbReference>
<accession>A0A914A5A2</accession>
<sequence length="602" mass="64449">MHLHSLQSLKISSVPCLSQLHLYECDLTNSDILPLFQLISAAGSVQKLILNGNNLQGLQPEEITAVPSLVELHLYDCGLTKIDIQPVFSLLSATGSVKTLVFEGNHLQGLQPEEITAVSSLTELRRNECGLNRHDIDSLFTILSSAGSIKTLTLKGNKLNGLQSATITTCPSLSELNLCECGLTSSDIKPLFRLLSAAGRLKKLVLKGDKLHDRKPSQITAVPSLSELHLDECGLTNSDIKPLFSLMSAAGSVKTLALKGNNLHGLQPKGITAVSSLTELHLDECGLTKSDIKPLFSLMSAAGSVKTLALKENKLQGLHPEGITAVSSLTELHLDECGLTKSDIRPLFSLLAAAGSIETLDLQGNNLHGLQPEGITAVSSLTELHLDDCGLTNSDIKPLFSLLAAAGSIKTLALKGINLHGLHPEEITVVPTLSKLHLHGCGLENIDIGPLFSIMSAAGSVETLVLEGRNLHSLQSGKISAVPCLSQLHLYECDLTNSDILPLFQLISAAGSVQKLILNGNNLQGLQPKEITAVPFLVELHLYDCGLTKIDIQPVFSLLSAAGSQQAAYGHLFFKETIYTVDIRRRSLLFPPYLNFISMSAA</sequence>
<keyword evidence="1" id="KW-0433">Leucine-rich repeat</keyword>
<dbReference type="OMA" id="PCYDRIV"/>
<reference evidence="3" key="1">
    <citation type="submission" date="2022-11" db="UniProtKB">
        <authorList>
            <consortium name="EnsemblMetazoa"/>
        </authorList>
    </citation>
    <scope>IDENTIFICATION</scope>
</reference>
<dbReference type="Pfam" id="PF00560">
    <property type="entry name" value="LRR_1"/>
    <property type="match status" value="1"/>
</dbReference>
<dbReference type="AlphaFoldDB" id="A0A914A5A2"/>
<evidence type="ECO:0000313" key="4">
    <source>
        <dbReference type="Proteomes" id="UP000887568"/>
    </source>
</evidence>
<evidence type="ECO:0000313" key="3">
    <source>
        <dbReference type="EnsemblMetazoa" id="XP_038059032.1"/>
    </source>
</evidence>
<dbReference type="PANTHER" id="PTHR45712:SF22">
    <property type="entry name" value="INSULIN-LIKE GROWTH FACTOR-BINDING PROTEIN COMPLEX ACID LABILE SUBUNIT"/>
    <property type="match status" value="1"/>
</dbReference>
<dbReference type="InterPro" id="IPR032675">
    <property type="entry name" value="LRR_dom_sf"/>
</dbReference>
<evidence type="ECO:0000256" key="2">
    <source>
        <dbReference type="ARBA" id="ARBA00022737"/>
    </source>
</evidence>
<evidence type="ECO:0000256" key="1">
    <source>
        <dbReference type="ARBA" id="ARBA00022614"/>
    </source>
</evidence>
<dbReference type="SUPFAM" id="SSF52047">
    <property type="entry name" value="RNI-like"/>
    <property type="match status" value="2"/>
</dbReference>
<dbReference type="InterPro" id="IPR050333">
    <property type="entry name" value="SLRP"/>
</dbReference>
<protein>
    <submittedName>
        <fullName evidence="3">Uncharacterized protein</fullName>
    </submittedName>
</protein>
<organism evidence="3 4">
    <name type="scientific">Patiria miniata</name>
    <name type="common">Bat star</name>
    <name type="synonym">Asterina miniata</name>
    <dbReference type="NCBI Taxonomy" id="46514"/>
    <lineage>
        <taxon>Eukaryota</taxon>
        <taxon>Metazoa</taxon>
        <taxon>Echinodermata</taxon>
        <taxon>Eleutherozoa</taxon>
        <taxon>Asterozoa</taxon>
        <taxon>Asteroidea</taxon>
        <taxon>Valvatacea</taxon>
        <taxon>Valvatida</taxon>
        <taxon>Asterinidae</taxon>
        <taxon>Patiria</taxon>
    </lineage>
</organism>
<dbReference type="EnsemblMetazoa" id="XM_038203104.1">
    <property type="protein sequence ID" value="XP_038059032.1"/>
    <property type="gene ID" value="LOC119730259"/>
</dbReference>